<evidence type="ECO:0000259" key="9">
    <source>
        <dbReference type="PROSITE" id="PS50850"/>
    </source>
</evidence>
<keyword evidence="4 8" id="KW-1133">Transmembrane helix</keyword>
<evidence type="ECO:0000256" key="5">
    <source>
        <dbReference type="ARBA" id="ARBA00023136"/>
    </source>
</evidence>
<feature type="domain" description="MH1" evidence="10">
    <location>
        <begin position="1"/>
        <end position="95"/>
    </location>
</feature>
<feature type="domain" description="Major facilitator superfamily (MFS) profile" evidence="9">
    <location>
        <begin position="75"/>
        <end position="525"/>
    </location>
</feature>
<evidence type="ECO:0000313" key="11">
    <source>
        <dbReference type="EMBL" id="KAK8078919.1"/>
    </source>
</evidence>
<accession>A0ABR1W9R3</accession>
<protein>
    <recommendedName>
        <fullName evidence="13">Major facilitator superfamily (MFS) profile domain-containing protein</fullName>
    </recommendedName>
</protein>
<comment type="caution">
    <text evidence="11">The sequence shown here is derived from an EMBL/GenBank/DDBJ whole genome shotgun (WGS) entry which is preliminary data.</text>
</comment>
<feature type="transmembrane region" description="Helical" evidence="8">
    <location>
        <begin position="356"/>
        <end position="389"/>
    </location>
</feature>
<dbReference type="PROSITE" id="PS51075">
    <property type="entry name" value="MH1"/>
    <property type="match status" value="1"/>
</dbReference>
<evidence type="ECO:0000256" key="4">
    <source>
        <dbReference type="ARBA" id="ARBA00022989"/>
    </source>
</evidence>
<proteinExistence type="predicted"/>
<evidence type="ECO:0000256" key="8">
    <source>
        <dbReference type="SAM" id="Phobius"/>
    </source>
</evidence>
<name>A0ABR1W9R3_9PEZI</name>
<reference evidence="11 12" key="1">
    <citation type="submission" date="2023-01" db="EMBL/GenBank/DDBJ databases">
        <title>Analysis of 21 Apiospora genomes using comparative genomics revels a genus with tremendous synthesis potential of carbohydrate active enzymes and secondary metabolites.</title>
        <authorList>
            <person name="Sorensen T."/>
        </authorList>
    </citation>
    <scope>NUCLEOTIDE SEQUENCE [LARGE SCALE GENOMIC DNA]</scope>
    <source>
        <strain evidence="11 12">CBS 135458</strain>
    </source>
</reference>
<dbReference type="RefSeq" id="XP_066719990.1">
    <property type="nucleotide sequence ID" value="XM_066854135.1"/>
</dbReference>
<evidence type="ECO:0008006" key="13">
    <source>
        <dbReference type="Google" id="ProtNLM"/>
    </source>
</evidence>
<feature type="transmembrane region" description="Helical" evidence="8">
    <location>
        <begin position="208"/>
        <end position="230"/>
    </location>
</feature>
<dbReference type="EMBL" id="JAQQWL010000003">
    <property type="protein sequence ID" value="KAK8078919.1"/>
    <property type="molecule type" value="Genomic_DNA"/>
</dbReference>
<comment type="subcellular location">
    <subcellularLocation>
        <location evidence="1">Membrane</location>
        <topology evidence="1">Multi-pass membrane protein</topology>
    </subcellularLocation>
</comment>
<dbReference type="InterPro" id="IPR036259">
    <property type="entry name" value="MFS_trans_sf"/>
</dbReference>
<dbReference type="InterPro" id="IPR020846">
    <property type="entry name" value="MFS_dom"/>
</dbReference>
<dbReference type="PANTHER" id="PTHR23504:SF6">
    <property type="entry name" value="MULTIDRUG TRANSPORTER, PUTATIVE (AFU_ORTHOLOGUE AFUA_4G08740)-RELATED"/>
    <property type="match status" value="1"/>
</dbReference>
<dbReference type="Pfam" id="PF07690">
    <property type="entry name" value="MFS_1"/>
    <property type="match status" value="1"/>
</dbReference>
<evidence type="ECO:0000313" key="12">
    <source>
        <dbReference type="Proteomes" id="UP001480595"/>
    </source>
</evidence>
<dbReference type="Proteomes" id="UP001480595">
    <property type="component" value="Unassembled WGS sequence"/>
</dbReference>
<keyword evidence="5 8" id="KW-0472">Membrane</keyword>
<dbReference type="SUPFAM" id="SSF103473">
    <property type="entry name" value="MFS general substrate transporter"/>
    <property type="match status" value="1"/>
</dbReference>
<dbReference type="Gene3D" id="1.20.1250.20">
    <property type="entry name" value="MFS general substrate transporter like domains"/>
    <property type="match status" value="1"/>
</dbReference>
<feature type="transmembrane region" description="Helical" evidence="8">
    <location>
        <begin position="147"/>
        <end position="164"/>
    </location>
</feature>
<feature type="transmembrane region" description="Helical" evidence="8">
    <location>
        <begin position="401"/>
        <end position="419"/>
    </location>
</feature>
<dbReference type="PANTHER" id="PTHR23504">
    <property type="entry name" value="MAJOR FACILITATOR SUPERFAMILY DOMAIN-CONTAINING PROTEIN 10"/>
    <property type="match status" value="1"/>
</dbReference>
<keyword evidence="6" id="KW-0175">Coiled coil</keyword>
<evidence type="ECO:0000256" key="7">
    <source>
        <dbReference type="SAM" id="MobiDB-lite"/>
    </source>
</evidence>
<feature type="transmembrane region" description="Helical" evidence="8">
    <location>
        <begin position="431"/>
        <end position="456"/>
    </location>
</feature>
<keyword evidence="3 8" id="KW-0812">Transmembrane</keyword>
<organism evidence="11 12">
    <name type="scientific">Apiospora phragmitis</name>
    <dbReference type="NCBI Taxonomy" id="2905665"/>
    <lineage>
        <taxon>Eukaryota</taxon>
        <taxon>Fungi</taxon>
        <taxon>Dikarya</taxon>
        <taxon>Ascomycota</taxon>
        <taxon>Pezizomycotina</taxon>
        <taxon>Sordariomycetes</taxon>
        <taxon>Xylariomycetidae</taxon>
        <taxon>Amphisphaeriales</taxon>
        <taxon>Apiosporaceae</taxon>
        <taxon>Apiospora</taxon>
    </lineage>
</organism>
<keyword evidence="12" id="KW-1185">Reference proteome</keyword>
<keyword evidence="2" id="KW-0813">Transport</keyword>
<feature type="transmembrane region" description="Helical" evidence="8">
    <location>
        <begin position="115"/>
        <end position="135"/>
    </location>
</feature>
<dbReference type="InterPro" id="IPR011701">
    <property type="entry name" value="MFS"/>
</dbReference>
<feature type="region of interest" description="Disordered" evidence="7">
    <location>
        <begin position="1"/>
        <end position="54"/>
    </location>
</feature>
<feature type="transmembrane region" description="Helical" evidence="8">
    <location>
        <begin position="502"/>
        <end position="522"/>
    </location>
</feature>
<evidence type="ECO:0000256" key="6">
    <source>
        <dbReference type="SAM" id="Coils"/>
    </source>
</evidence>
<dbReference type="InterPro" id="IPR013019">
    <property type="entry name" value="MAD_homology_MH1"/>
</dbReference>
<evidence type="ECO:0000256" key="2">
    <source>
        <dbReference type="ARBA" id="ARBA00022448"/>
    </source>
</evidence>
<evidence type="ECO:0000259" key="10">
    <source>
        <dbReference type="PROSITE" id="PS51075"/>
    </source>
</evidence>
<sequence>MVVDPAIPAATSSSQCGGKPSHARPRPHTAAINAGIEEAPPSSPPPPPRSKAVRWRDLPNKDQLFILALCRLSEPLSNVCLLPYIFYLVRSVLPPANNANDNASGPDPDAEAARVSTYSGILVAAFPLAQFLVSLPWGRLSDRHGRRFSILAGLAVAALANVGFGLSRSLGALLCWRALAGLGNGNVGIMRTVTAEIVRGRRFQTKAFLLLPLVFNSGMVVSLALGGWLAEPVANLPWLFGPGGVQFQRQRGGGAVGARVPEAADDYGLLAGRALAAWFRAYVYPRRGKGYATVGSLDSELLIEEEEEEEEEEETRTRKHRLQSPFGLLPLHNSAFMHIFPVYLSSPPADNTEATIFAFIGGLGLRSASIGIWLSTFGVCGILLQLFIYPRLQARIGTRGVFRLALCLFPATYAAAPYLSLVAGNGAVRYVLLGLVVCAQIMARTMAIPSTVILLTESAPDKAVLGTVHGAGNMLASFARAVGPALGGWVFALGVEEGIVGLVWWLYLVIIAVCALAWSLFVDRG</sequence>
<dbReference type="GeneID" id="92087198"/>
<evidence type="ECO:0000256" key="3">
    <source>
        <dbReference type="ARBA" id="ARBA00022692"/>
    </source>
</evidence>
<evidence type="ECO:0000256" key="1">
    <source>
        <dbReference type="ARBA" id="ARBA00004141"/>
    </source>
</evidence>
<dbReference type="PROSITE" id="PS50850">
    <property type="entry name" value="MFS"/>
    <property type="match status" value="1"/>
</dbReference>
<gene>
    <name evidence="11" type="ORF">PG994_002726</name>
</gene>
<feature type="coiled-coil region" evidence="6">
    <location>
        <begin position="294"/>
        <end position="323"/>
    </location>
</feature>